<keyword evidence="4" id="KW-1185">Reference proteome</keyword>
<dbReference type="SUPFAM" id="SSF51294">
    <property type="entry name" value="Hedgehog/intein (Hint) domain"/>
    <property type="match status" value="1"/>
</dbReference>
<dbReference type="GO" id="GO:0004803">
    <property type="term" value="F:transposase activity"/>
    <property type="evidence" value="ECO:0007669"/>
    <property type="project" value="InterPro"/>
</dbReference>
<dbReference type="Proteomes" id="UP000310636">
    <property type="component" value="Unassembled WGS sequence"/>
</dbReference>
<dbReference type="InterPro" id="IPR002686">
    <property type="entry name" value="Transposase_17"/>
</dbReference>
<comment type="caution">
    <text evidence="3">The sequence shown here is derived from an EMBL/GenBank/DDBJ whole genome shotgun (WGS) entry which is preliminary data.</text>
</comment>
<dbReference type="EMBL" id="SSOB01000154">
    <property type="protein sequence ID" value="THF72119.1"/>
    <property type="molecule type" value="Genomic_DNA"/>
</dbReference>
<evidence type="ECO:0000259" key="2">
    <source>
        <dbReference type="SMART" id="SM01321"/>
    </source>
</evidence>
<dbReference type="InterPro" id="IPR036844">
    <property type="entry name" value="Hint_dom_sf"/>
</dbReference>
<dbReference type="Gene3D" id="2.170.16.10">
    <property type="entry name" value="Hedgehog/Intein (Hint) domain"/>
    <property type="match status" value="1"/>
</dbReference>
<dbReference type="SMART" id="SM01321">
    <property type="entry name" value="Y1_Tnp"/>
    <property type="match status" value="1"/>
</dbReference>
<dbReference type="SUPFAM" id="SSF143422">
    <property type="entry name" value="Transposase IS200-like"/>
    <property type="match status" value="1"/>
</dbReference>
<dbReference type="AlphaFoldDB" id="A0A4S4BGK3"/>
<name>A0A4S4BGK3_9BACL</name>
<protein>
    <submittedName>
        <fullName evidence="3">IS200/IS605 family transposase</fullName>
    </submittedName>
</protein>
<dbReference type="GO" id="GO:0006313">
    <property type="term" value="P:DNA transposition"/>
    <property type="evidence" value="ECO:0007669"/>
    <property type="project" value="InterPro"/>
</dbReference>
<dbReference type="InterPro" id="IPR006141">
    <property type="entry name" value="Intein_N"/>
</dbReference>
<gene>
    <name evidence="3" type="primary">tnpA</name>
    <name evidence="3" type="ORF">E6C55_33410</name>
</gene>
<dbReference type="SMART" id="SM00306">
    <property type="entry name" value="HintN"/>
    <property type="match status" value="1"/>
</dbReference>
<sequence>MANKNYSLAHTKWMCKYHIVFTPKYRRKEIYNQVRKDLIEVFKRLCKYKGVEILEGHMMPDHVHMMVAIPPKISVSSFMGYLKGKSSLMIFESFVAGTKVMTDEGEKNIEDIEVGDKVLSKDETTGEVAYKEVTATMNHEMDEIYKIHVGDQVIESTFNHPFYVKGKGWTVVKDLRVGDLLVQSDDVWS</sequence>
<proteinExistence type="predicted"/>
<feature type="domain" description="Transposase IS200-like" evidence="2">
    <location>
        <begin position="12"/>
        <end position="108"/>
    </location>
</feature>
<organism evidence="3 4">
    <name type="scientific">Cohnella fermenti</name>
    <dbReference type="NCBI Taxonomy" id="2565925"/>
    <lineage>
        <taxon>Bacteria</taxon>
        <taxon>Bacillati</taxon>
        <taxon>Bacillota</taxon>
        <taxon>Bacilli</taxon>
        <taxon>Bacillales</taxon>
        <taxon>Paenibacillaceae</taxon>
        <taxon>Cohnella</taxon>
    </lineage>
</organism>
<dbReference type="NCBIfam" id="NF033573">
    <property type="entry name" value="transpos_IS200"/>
    <property type="match status" value="1"/>
</dbReference>
<dbReference type="RefSeq" id="WP_407923781.1">
    <property type="nucleotide sequence ID" value="NZ_SSOB01000154.1"/>
</dbReference>
<dbReference type="InterPro" id="IPR003587">
    <property type="entry name" value="Hint_dom_N"/>
</dbReference>
<dbReference type="Pfam" id="PF01797">
    <property type="entry name" value="Y1_Tnp"/>
    <property type="match status" value="1"/>
</dbReference>
<dbReference type="CDD" id="cd00081">
    <property type="entry name" value="Hint"/>
    <property type="match status" value="1"/>
</dbReference>
<evidence type="ECO:0000259" key="1">
    <source>
        <dbReference type="SMART" id="SM00306"/>
    </source>
</evidence>
<dbReference type="InterPro" id="IPR036515">
    <property type="entry name" value="Transposase_17_sf"/>
</dbReference>
<dbReference type="PROSITE" id="PS50817">
    <property type="entry name" value="INTEIN_N_TER"/>
    <property type="match status" value="1"/>
</dbReference>
<dbReference type="PANTHER" id="PTHR33360">
    <property type="entry name" value="TRANSPOSASE FOR INSERTION SEQUENCE ELEMENT IS200"/>
    <property type="match status" value="1"/>
</dbReference>
<evidence type="ECO:0000313" key="4">
    <source>
        <dbReference type="Proteomes" id="UP000310636"/>
    </source>
</evidence>
<dbReference type="PANTHER" id="PTHR33360:SF2">
    <property type="entry name" value="TRANSPOSASE FOR INSERTION SEQUENCE ELEMENT IS200"/>
    <property type="match status" value="1"/>
</dbReference>
<dbReference type="GO" id="GO:0016539">
    <property type="term" value="P:intein-mediated protein splicing"/>
    <property type="evidence" value="ECO:0007669"/>
    <property type="project" value="InterPro"/>
</dbReference>
<dbReference type="Pfam" id="PF07591">
    <property type="entry name" value="PT-HINT"/>
    <property type="match status" value="1"/>
</dbReference>
<evidence type="ECO:0000313" key="3">
    <source>
        <dbReference type="EMBL" id="THF72119.1"/>
    </source>
</evidence>
<dbReference type="GO" id="GO:0003677">
    <property type="term" value="F:DNA binding"/>
    <property type="evidence" value="ECO:0007669"/>
    <property type="project" value="InterPro"/>
</dbReference>
<feature type="domain" description="Hint" evidence="1">
    <location>
        <begin position="91"/>
        <end position="185"/>
    </location>
</feature>
<accession>A0A4S4BGK3</accession>
<reference evidence="3 4" key="1">
    <citation type="submission" date="2019-04" db="EMBL/GenBank/DDBJ databases">
        <title>Cohnella sp. nov. isolated from preserved vegetables.</title>
        <authorList>
            <person name="Lin S.-Y."/>
            <person name="Hung M.-H."/>
            <person name="Young C.-C."/>
        </authorList>
    </citation>
    <scope>NUCLEOTIDE SEQUENCE [LARGE SCALE GENOMIC DNA]</scope>
    <source>
        <strain evidence="3 4">CC-MHH1044</strain>
    </source>
</reference>